<feature type="compositionally biased region" description="Polar residues" evidence="1">
    <location>
        <begin position="9"/>
        <end position="22"/>
    </location>
</feature>
<dbReference type="InterPro" id="IPR045930">
    <property type="entry name" value="DUF6349"/>
</dbReference>
<organism evidence="2 3">
    <name type="scientific">Microtetraspora fusca</name>
    <dbReference type="NCBI Taxonomy" id="1997"/>
    <lineage>
        <taxon>Bacteria</taxon>
        <taxon>Bacillati</taxon>
        <taxon>Actinomycetota</taxon>
        <taxon>Actinomycetes</taxon>
        <taxon>Streptosporangiales</taxon>
        <taxon>Streptosporangiaceae</taxon>
        <taxon>Microtetraspora</taxon>
    </lineage>
</organism>
<dbReference type="Proteomes" id="UP001602119">
    <property type="component" value="Unassembled WGS sequence"/>
</dbReference>
<feature type="region of interest" description="Disordered" evidence="1">
    <location>
        <begin position="1"/>
        <end position="42"/>
    </location>
</feature>
<dbReference type="EMBL" id="JBIAXI010000018">
    <property type="protein sequence ID" value="MFF4776590.1"/>
    <property type="molecule type" value="Genomic_DNA"/>
</dbReference>
<dbReference type="RefSeq" id="WP_387345051.1">
    <property type="nucleotide sequence ID" value="NZ_JBIAXI010000018.1"/>
</dbReference>
<keyword evidence="3" id="KW-1185">Reference proteome</keyword>
<comment type="caution">
    <text evidence="2">The sequence shown here is derived from an EMBL/GenBank/DDBJ whole genome shotgun (WGS) entry which is preliminary data.</text>
</comment>
<protein>
    <submittedName>
        <fullName evidence="2">DUF6349 family protein</fullName>
    </submittedName>
</protein>
<accession>A0ABW6VBI4</accession>
<reference evidence="2 3" key="1">
    <citation type="submission" date="2024-10" db="EMBL/GenBank/DDBJ databases">
        <title>The Natural Products Discovery Center: Release of the First 8490 Sequenced Strains for Exploring Actinobacteria Biosynthetic Diversity.</title>
        <authorList>
            <person name="Kalkreuter E."/>
            <person name="Kautsar S.A."/>
            <person name="Yang D."/>
            <person name="Bader C.D."/>
            <person name="Teijaro C.N."/>
            <person name="Fluegel L."/>
            <person name="Davis C.M."/>
            <person name="Simpson J.R."/>
            <person name="Lauterbach L."/>
            <person name="Steele A.D."/>
            <person name="Gui C."/>
            <person name="Meng S."/>
            <person name="Li G."/>
            <person name="Viehrig K."/>
            <person name="Ye F."/>
            <person name="Su P."/>
            <person name="Kiefer A.F."/>
            <person name="Nichols A."/>
            <person name="Cepeda A.J."/>
            <person name="Yan W."/>
            <person name="Fan B."/>
            <person name="Jiang Y."/>
            <person name="Adhikari A."/>
            <person name="Zheng C.-J."/>
            <person name="Schuster L."/>
            <person name="Cowan T.M."/>
            <person name="Smanski M.J."/>
            <person name="Chevrette M.G."/>
            <person name="De Carvalho L.P.S."/>
            <person name="Shen B."/>
        </authorList>
    </citation>
    <scope>NUCLEOTIDE SEQUENCE [LARGE SCALE GENOMIC DNA]</scope>
    <source>
        <strain evidence="2 3">NPDC001281</strain>
    </source>
</reference>
<evidence type="ECO:0000313" key="3">
    <source>
        <dbReference type="Proteomes" id="UP001602119"/>
    </source>
</evidence>
<proteinExistence type="predicted"/>
<name>A0ABW6VBI4_MICFU</name>
<feature type="region of interest" description="Disordered" evidence="1">
    <location>
        <begin position="69"/>
        <end position="91"/>
    </location>
</feature>
<dbReference type="Pfam" id="PF19876">
    <property type="entry name" value="DUF6349"/>
    <property type="match status" value="1"/>
</dbReference>
<evidence type="ECO:0000256" key="1">
    <source>
        <dbReference type="SAM" id="MobiDB-lite"/>
    </source>
</evidence>
<evidence type="ECO:0000313" key="2">
    <source>
        <dbReference type="EMBL" id="MFF4776590.1"/>
    </source>
</evidence>
<gene>
    <name evidence="2" type="ORF">ACFY05_27390</name>
</gene>
<sequence length="91" mass="10017">MPEWAKRFSASSWIGSPTTSLLDPQRGGPPHPARATPLTRGTKLKRAACLGCEREGWDHCGEREAVEDARAHTWLPGPDNSGRMPRDRQGV</sequence>